<dbReference type="PANTHER" id="PTHR44329">
    <property type="entry name" value="SERINE/THREONINE-PROTEIN KINASE TNNI3K-RELATED"/>
    <property type="match status" value="1"/>
</dbReference>
<dbReference type="InterPro" id="IPR002110">
    <property type="entry name" value="Ankyrin_rpt"/>
</dbReference>
<evidence type="ECO:0000256" key="1">
    <source>
        <dbReference type="ARBA" id="ARBA00005843"/>
    </source>
</evidence>
<reference evidence="5 6" key="1">
    <citation type="submission" date="2020-03" db="EMBL/GenBank/DDBJ databases">
        <title>Draft Genome Sequence of Cudoniella acicularis.</title>
        <authorList>
            <person name="Buettner E."/>
            <person name="Kellner H."/>
        </authorList>
    </citation>
    <scope>NUCLEOTIDE SEQUENCE [LARGE SCALE GENOMIC DNA]</scope>
    <source>
        <strain evidence="5 6">DSM 108380</strain>
    </source>
</reference>
<proteinExistence type="inferred from homology"/>
<evidence type="ECO:0000256" key="2">
    <source>
        <dbReference type="PROSITE-ProRule" id="PRU00023"/>
    </source>
</evidence>
<protein>
    <recommendedName>
        <fullName evidence="4">Protein kinase domain-containing protein</fullName>
    </recommendedName>
</protein>
<dbReference type="SMART" id="SM00248">
    <property type="entry name" value="ANK"/>
    <property type="match status" value="4"/>
</dbReference>
<name>A0A8H4R375_9HELO</name>
<evidence type="ECO:0000259" key="4">
    <source>
        <dbReference type="PROSITE" id="PS50011"/>
    </source>
</evidence>
<sequence length="1267" mass="142200">MGELVPPFPGILGVFEPQYSTLATSRRTRRRAHADGPHFIGRLDPIEEPVTVDDVPSFLRILDIFFRHTQEAENLTSKHFITNVAALHEFAFSPKCPILGTGSNFVVRAKPFENADKDFRPLDGRAINTEVHCLKNPNLNSASNVDKDAFRKEYYSRTLQELKVLLHPQLRTCENIINLFGLDFQEDYDDHKIAWPVLIMEYAEFSTLNTLQEDIRFDVELERTLLLDVARGIQALHQCNIIHGDVKSENVLICRHRQRKYVARISDFGLSVINPDPTRTDHKLPGGTFLWSAPEFEDSLSVAGLRQTDVYSFGLLAWRVILNHPFPYNSIPPTTLGLEDQGTLSKTVTCAKAHHDFPQLVVETLTAHGHTQSYYRPLIESALGTDPSSRDLSRAINLLDHEAKTIPLQSEVDQGYWALGEPVMILDQVNLDFIQECSAVSVCESRKLTQLYTGNRALRRLVLVPILVGAFTPAQAITARYHEICGKGSVAMDSELIEFEASKGSFYAMQSIRSFHPQIYQRLMKSPLNFEPKLQDHEQPEARLITCCREGDFEGAKREMAAGASAFAPREDSVSALHWLSSFQDERQTVELSKLLVSNGAVLEAWEGERDDFTYGRVVGTPLHWAVWHRNLPAVRALTKLNREPDHKHVDRAICLAAALHFYDVLEILKSWTIKLKTTTRSKYDWHSAMMTAAENISYGLPRRLRHLNESLSDSFDQTMNIIISMQKPSTEDITTMFAIAMYQNHPPLLRYLFTHLGLGKRKDLFKPSKVIPVHPAFNVIAMGFEALFEIFIEQGILTPQTEIGAEKFRPLQTCCLVRQRNSVFAVKLIKLGCVPDDVGPTNDSCWTAFLISVALGMYEIAIILLEHGANKDYLTGWLGGSTVTMNLLQTWPDIPVSRLKFLLEEVPRLGFGHVTFLGWPGAGGNLLHALAMSQWSSYTAGSPLGGTAKYILSQLEDKTCLNRIDKLGATAFRMAVANGNLEIARALIDAGQDVNLSVGFAPIRNAKEWLETCHKRESEAFSKRGEPGSEVRLARSMRTRAQEVVQLMERSGARDRDLLESNEYTNQLRTSGQWHMPGWECGLEVLSLFASQSSMAKAGSTPLNQISKDDLNLQHGKKSKAHKLMGGLGKWLDHGREDNIEVVPRWQPHKCHPWRNDGCNTGSNQTQSRLSTVISTPPPKQSSALSRPASQVNSTSNQPVTTTQPMPRVLSKAKPPTPAISPPSGSQGSIASRKPSVQILIRLYRPPVLFQLFRLHLYKLERKLKE</sequence>
<comment type="caution">
    <text evidence="5">The sequence shown here is derived from an EMBL/GenBank/DDBJ whole genome shotgun (WGS) entry which is preliminary data.</text>
</comment>
<dbReference type="Proteomes" id="UP000566819">
    <property type="component" value="Unassembled WGS sequence"/>
</dbReference>
<dbReference type="AlphaFoldDB" id="A0A8H4R375"/>
<dbReference type="GO" id="GO:0004674">
    <property type="term" value="F:protein serine/threonine kinase activity"/>
    <property type="evidence" value="ECO:0007669"/>
    <property type="project" value="TreeGrafter"/>
</dbReference>
<dbReference type="Gene3D" id="1.10.510.10">
    <property type="entry name" value="Transferase(Phosphotransferase) domain 1"/>
    <property type="match status" value="1"/>
</dbReference>
<dbReference type="OrthoDB" id="3533108at2759"/>
<dbReference type="Pfam" id="PF00069">
    <property type="entry name" value="Pkinase"/>
    <property type="match status" value="1"/>
</dbReference>
<dbReference type="PROSITE" id="PS50088">
    <property type="entry name" value="ANK_REPEAT"/>
    <property type="match status" value="1"/>
</dbReference>
<dbReference type="InterPro" id="IPR000719">
    <property type="entry name" value="Prot_kinase_dom"/>
</dbReference>
<dbReference type="InterPro" id="IPR036770">
    <property type="entry name" value="Ankyrin_rpt-contain_sf"/>
</dbReference>
<dbReference type="SUPFAM" id="SSF48403">
    <property type="entry name" value="Ankyrin repeat"/>
    <property type="match status" value="2"/>
</dbReference>
<evidence type="ECO:0000313" key="5">
    <source>
        <dbReference type="EMBL" id="KAF4621931.1"/>
    </source>
</evidence>
<feature type="compositionally biased region" description="Polar residues" evidence="3">
    <location>
        <begin position="1159"/>
        <end position="1206"/>
    </location>
</feature>
<accession>A0A8H4R375</accession>
<dbReference type="SUPFAM" id="SSF56112">
    <property type="entry name" value="Protein kinase-like (PK-like)"/>
    <property type="match status" value="1"/>
</dbReference>
<keyword evidence="2" id="KW-0040">ANK repeat</keyword>
<keyword evidence="6" id="KW-1185">Reference proteome</keyword>
<dbReference type="PROSITE" id="PS50297">
    <property type="entry name" value="ANK_REP_REGION"/>
    <property type="match status" value="1"/>
</dbReference>
<dbReference type="CDD" id="cd00180">
    <property type="entry name" value="PKc"/>
    <property type="match status" value="1"/>
</dbReference>
<dbReference type="InterPro" id="IPR051681">
    <property type="entry name" value="Ser/Thr_Kinases-Pseudokinases"/>
</dbReference>
<comment type="similarity">
    <text evidence="1">Belongs to the protein kinase superfamily. TKL Ser/Thr protein kinase family.</text>
</comment>
<dbReference type="EMBL" id="JAAMPI010001895">
    <property type="protein sequence ID" value="KAF4621931.1"/>
    <property type="molecule type" value="Genomic_DNA"/>
</dbReference>
<evidence type="ECO:0000256" key="3">
    <source>
        <dbReference type="SAM" id="MobiDB-lite"/>
    </source>
</evidence>
<dbReference type="Gene3D" id="1.25.40.20">
    <property type="entry name" value="Ankyrin repeat-containing domain"/>
    <property type="match status" value="2"/>
</dbReference>
<dbReference type="GO" id="GO:0005524">
    <property type="term" value="F:ATP binding"/>
    <property type="evidence" value="ECO:0007669"/>
    <property type="project" value="InterPro"/>
</dbReference>
<dbReference type="InterPro" id="IPR011009">
    <property type="entry name" value="Kinase-like_dom_sf"/>
</dbReference>
<dbReference type="PROSITE" id="PS50011">
    <property type="entry name" value="PROTEIN_KINASE_DOM"/>
    <property type="match status" value="1"/>
</dbReference>
<dbReference type="PROSITE" id="PS00108">
    <property type="entry name" value="PROTEIN_KINASE_ST"/>
    <property type="match status" value="1"/>
</dbReference>
<feature type="repeat" description="ANK" evidence="2">
    <location>
        <begin position="968"/>
        <end position="1000"/>
    </location>
</feature>
<evidence type="ECO:0000313" key="6">
    <source>
        <dbReference type="Proteomes" id="UP000566819"/>
    </source>
</evidence>
<feature type="region of interest" description="Disordered" evidence="3">
    <location>
        <begin position="1149"/>
        <end position="1232"/>
    </location>
</feature>
<organism evidence="5 6">
    <name type="scientific">Cudoniella acicularis</name>
    <dbReference type="NCBI Taxonomy" id="354080"/>
    <lineage>
        <taxon>Eukaryota</taxon>
        <taxon>Fungi</taxon>
        <taxon>Dikarya</taxon>
        <taxon>Ascomycota</taxon>
        <taxon>Pezizomycotina</taxon>
        <taxon>Leotiomycetes</taxon>
        <taxon>Helotiales</taxon>
        <taxon>Tricladiaceae</taxon>
        <taxon>Cudoniella</taxon>
    </lineage>
</organism>
<gene>
    <name evidence="5" type="ORF">G7Y89_g14414</name>
</gene>
<feature type="domain" description="Protein kinase" evidence="4">
    <location>
        <begin position="93"/>
        <end position="404"/>
    </location>
</feature>
<dbReference type="SMART" id="SM00220">
    <property type="entry name" value="S_TKc"/>
    <property type="match status" value="1"/>
</dbReference>
<dbReference type="InterPro" id="IPR008271">
    <property type="entry name" value="Ser/Thr_kinase_AS"/>
</dbReference>